<sequence length="80" mass="8812">MKCPFCDKEIHESTCHKCGETIPQGAKYCMECGASIADLSTEPDDDDFDFENRVLCPDGACTGIIENGRCTECGRQVKED</sequence>
<reference evidence="2" key="1">
    <citation type="submission" date="2018-01" db="EMBL/GenBank/DDBJ databases">
        <authorList>
            <person name="Regsiter A."/>
            <person name="William W."/>
        </authorList>
    </citation>
    <scope>NUCLEOTIDE SEQUENCE</scope>
    <source>
        <strain evidence="2">TRIP AH-1</strain>
    </source>
</reference>
<feature type="domain" description="Zinc-ribbon" evidence="1">
    <location>
        <begin position="15"/>
        <end position="35"/>
    </location>
</feature>
<proteinExistence type="predicted"/>
<evidence type="ECO:0000313" key="2">
    <source>
        <dbReference type="EMBL" id="SPD72047.1"/>
    </source>
</evidence>
<protein>
    <recommendedName>
        <fullName evidence="1">Zinc-ribbon domain-containing protein</fullName>
    </recommendedName>
</protein>
<dbReference type="AlphaFoldDB" id="A0A445MRF1"/>
<dbReference type="Pfam" id="PF13240">
    <property type="entry name" value="Zn_Ribbon_1"/>
    <property type="match status" value="1"/>
</dbReference>
<name>A0A445MRF1_9BACT</name>
<evidence type="ECO:0000259" key="1">
    <source>
        <dbReference type="Pfam" id="PF13240"/>
    </source>
</evidence>
<dbReference type="InterPro" id="IPR026870">
    <property type="entry name" value="Zinc_ribbon_dom"/>
</dbReference>
<dbReference type="EMBL" id="OJIN01000019">
    <property type="protein sequence ID" value="SPD72047.1"/>
    <property type="molecule type" value="Genomic_DNA"/>
</dbReference>
<gene>
    <name evidence="2" type="ORF">PITCH_A1150082</name>
</gene>
<organism evidence="2">
    <name type="scientific">uncultured Desulfobacterium sp</name>
    <dbReference type="NCBI Taxonomy" id="201089"/>
    <lineage>
        <taxon>Bacteria</taxon>
        <taxon>Pseudomonadati</taxon>
        <taxon>Thermodesulfobacteriota</taxon>
        <taxon>Desulfobacteria</taxon>
        <taxon>Desulfobacterales</taxon>
        <taxon>Desulfobacteriaceae</taxon>
        <taxon>Desulfobacterium</taxon>
        <taxon>environmental samples</taxon>
    </lineage>
</organism>
<accession>A0A445MRF1</accession>